<sequence length="106" mass="11752">MAAPNRPTFDSSCRQAQDALGQFQASPDNIDRMSDPSLADRLSAANSAMLRHSDKACVFVRGVSKTNLDFEVDRWLSRVPPGRGDIRSLLLRFIKGRVSEDSVRAM</sequence>
<accession>N6UCH2</accession>
<evidence type="ECO:0000313" key="1">
    <source>
        <dbReference type="EMBL" id="ENN87848.1"/>
    </source>
</evidence>
<organism evidence="1 2">
    <name type="scientific">Rhizobium freirei PRF 81</name>
    <dbReference type="NCBI Taxonomy" id="363754"/>
    <lineage>
        <taxon>Bacteria</taxon>
        <taxon>Pseudomonadati</taxon>
        <taxon>Pseudomonadota</taxon>
        <taxon>Alphaproteobacteria</taxon>
        <taxon>Hyphomicrobiales</taxon>
        <taxon>Rhizobiaceae</taxon>
        <taxon>Rhizobium/Agrobacterium group</taxon>
        <taxon>Rhizobium</taxon>
    </lineage>
</organism>
<keyword evidence="2" id="KW-1185">Reference proteome</keyword>
<dbReference type="RefSeq" id="WP_004116289.1">
    <property type="nucleotide sequence ID" value="NZ_AQHN01000055.1"/>
</dbReference>
<proteinExistence type="predicted"/>
<dbReference type="AlphaFoldDB" id="N6UCH2"/>
<gene>
    <name evidence="1" type="ORF">RHSP_83043</name>
</gene>
<reference evidence="1 2" key="1">
    <citation type="journal article" date="2012" name="BMC Genomics">
        <title>Genomic basis of broad host range and environmental adaptability of Rhizobium tropici CIAT 899 and Rhizobium sp. PRF 81 which are used in inoculants for common bean (Phaseolus vulgaris L.).</title>
        <authorList>
            <person name="Ormeno-Orrillo E."/>
            <person name="Menna P."/>
            <person name="Almeida L.G."/>
            <person name="Ollero F.J."/>
            <person name="Nicolas M.F."/>
            <person name="Pains Rodrigues E."/>
            <person name="Shigueyoshi Nakatani A."/>
            <person name="Silva Batista J.S."/>
            <person name="Oliveira Chueire L.M."/>
            <person name="Souza R.C."/>
            <person name="Ribeiro Vasconcelos A.T."/>
            <person name="Megias M."/>
            <person name="Hungria M."/>
            <person name="Martinez-Romero E."/>
        </authorList>
    </citation>
    <scope>NUCLEOTIDE SEQUENCE [LARGE SCALE GENOMIC DNA]</scope>
    <source>
        <strain evidence="1 2">PRF 81</strain>
    </source>
</reference>
<dbReference type="OrthoDB" id="54411at2"/>
<evidence type="ECO:0000313" key="2">
    <source>
        <dbReference type="Proteomes" id="UP000012429"/>
    </source>
</evidence>
<dbReference type="Proteomes" id="UP000012429">
    <property type="component" value="Unassembled WGS sequence"/>
</dbReference>
<comment type="caution">
    <text evidence="1">The sequence shown here is derived from an EMBL/GenBank/DDBJ whole genome shotgun (WGS) entry which is preliminary data.</text>
</comment>
<dbReference type="EMBL" id="AQHN01000055">
    <property type="protein sequence ID" value="ENN87848.1"/>
    <property type="molecule type" value="Genomic_DNA"/>
</dbReference>
<protein>
    <submittedName>
        <fullName evidence="1">Uncharacterized protein</fullName>
    </submittedName>
</protein>
<dbReference type="PATRIC" id="fig|363754.4.peg.2297"/>
<name>N6UCH2_9HYPH</name>